<dbReference type="InterPro" id="IPR052954">
    <property type="entry name" value="GPCR-Ligand_Int"/>
</dbReference>
<dbReference type="EMBL" id="OB663524">
    <property type="protein sequence ID" value="CAD7231450.1"/>
    <property type="molecule type" value="Genomic_DNA"/>
</dbReference>
<reference evidence="3" key="1">
    <citation type="submission" date="2020-11" db="EMBL/GenBank/DDBJ databases">
        <authorList>
            <person name="Tran Van P."/>
        </authorList>
    </citation>
    <scope>NUCLEOTIDE SEQUENCE</scope>
</reference>
<keyword evidence="2" id="KW-1133">Transmembrane helix</keyword>
<feature type="transmembrane region" description="Helical" evidence="2">
    <location>
        <begin position="84"/>
        <end position="109"/>
    </location>
</feature>
<feature type="transmembrane region" description="Helical" evidence="2">
    <location>
        <begin position="46"/>
        <end position="72"/>
    </location>
</feature>
<feature type="region of interest" description="Disordered" evidence="1">
    <location>
        <begin position="379"/>
        <end position="415"/>
    </location>
</feature>
<dbReference type="OrthoDB" id="10011262at2759"/>
<organism evidence="3">
    <name type="scientific">Cyprideis torosa</name>
    <dbReference type="NCBI Taxonomy" id="163714"/>
    <lineage>
        <taxon>Eukaryota</taxon>
        <taxon>Metazoa</taxon>
        <taxon>Ecdysozoa</taxon>
        <taxon>Arthropoda</taxon>
        <taxon>Crustacea</taxon>
        <taxon>Oligostraca</taxon>
        <taxon>Ostracoda</taxon>
        <taxon>Podocopa</taxon>
        <taxon>Podocopida</taxon>
        <taxon>Cytherocopina</taxon>
        <taxon>Cytheroidea</taxon>
        <taxon>Cytherideidae</taxon>
        <taxon>Cyprideis</taxon>
    </lineage>
</organism>
<keyword evidence="2" id="KW-0812">Transmembrane</keyword>
<keyword evidence="2" id="KW-0472">Membrane</keyword>
<protein>
    <submittedName>
        <fullName evidence="3">Uncharacterized protein</fullName>
    </submittedName>
</protein>
<dbReference type="PANTHER" id="PTHR46641">
    <property type="entry name" value="FMRFAMIDE RECEPTOR-RELATED"/>
    <property type="match status" value="1"/>
</dbReference>
<accession>A0A7R8WID7</accession>
<dbReference type="Gene3D" id="1.20.1070.10">
    <property type="entry name" value="Rhodopsin 7-helix transmembrane proteins"/>
    <property type="match status" value="1"/>
</dbReference>
<dbReference type="AlphaFoldDB" id="A0A7R8WID7"/>
<evidence type="ECO:0000313" key="3">
    <source>
        <dbReference type="EMBL" id="CAD7231450.1"/>
    </source>
</evidence>
<sequence>MAAEVDHGGRSRSWRPKSIMAAEVDHGVRRSNLDRQILTNSERREIGYAVMILCIVIVFFICNSLAFVVNILEKQEAESIKVVVSYLVPISNLLVSVNSSANFVIYCIFGQKFQLLLLRYFRAYIPPCCLPKDAGYSLEESNVNRRLSFRADLASNTGGRKKDDYFASCYNEREAAWRICSDFLCCWSHMSGEKSRDQEENMSGEKSRDQEENMSGEKSRDQEENITSELYVPFPTYLSSIFNPYLSSIFNPYLSSIFNPYLSSIFNPYLSSIFNPYLSSIFNPYLSSIFNPYLSSIFNPYLSSIFNPYLSSIFNPYVHGPSSLFSVDAAPPPQTLQHRLKSLTLVPKICRNIEPTHLSNKAKQPVVQWVFPVFTESQPQHSRHTPDLHGPPEALPLREGTGEHGEVPHSPQQLPPPEPMLQMILPPSQFSSLSTTTEEYLLLSICIFGPFLKCLKNRSKQGLKAKST</sequence>
<feature type="compositionally biased region" description="Basic and acidic residues" evidence="1">
    <location>
        <begin position="197"/>
        <end position="223"/>
    </location>
</feature>
<evidence type="ECO:0000256" key="1">
    <source>
        <dbReference type="SAM" id="MobiDB-lite"/>
    </source>
</evidence>
<gene>
    <name evidence="3" type="ORF">CTOB1V02_LOCUS9297</name>
</gene>
<proteinExistence type="predicted"/>
<feature type="region of interest" description="Disordered" evidence="1">
    <location>
        <begin position="197"/>
        <end position="224"/>
    </location>
</feature>
<feature type="non-terminal residue" evidence="3">
    <location>
        <position position="468"/>
    </location>
</feature>
<name>A0A7R8WID7_9CRUS</name>
<dbReference type="SUPFAM" id="SSF81321">
    <property type="entry name" value="Family A G protein-coupled receptor-like"/>
    <property type="match status" value="1"/>
</dbReference>
<dbReference type="PANTHER" id="PTHR46641:SF2">
    <property type="entry name" value="FMRFAMIDE RECEPTOR"/>
    <property type="match status" value="1"/>
</dbReference>
<evidence type="ECO:0000256" key="2">
    <source>
        <dbReference type="SAM" id="Phobius"/>
    </source>
</evidence>